<protein>
    <recommendedName>
        <fullName evidence="3">Virion structural protein</fullName>
    </recommendedName>
</protein>
<reference evidence="2" key="1">
    <citation type="journal article" date="2021" name="Proc. Natl. Acad. Sci. U.S.A.">
        <title>A Catalog of Tens of Thousands of Viruses from Human Metagenomes Reveals Hidden Associations with Chronic Diseases.</title>
        <authorList>
            <person name="Tisza M.J."/>
            <person name="Buck C.B."/>
        </authorList>
    </citation>
    <scope>NUCLEOTIDE SEQUENCE</scope>
    <source>
        <strain evidence="2">Ctxjh1</strain>
    </source>
</reference>
<keyword evidence="1" id="KW-0175">Coiled coil</keyword>
<proteinExistence type="predicted"/>
<sequence>MDLSSIFSRIGNSFRGENITDTLIATRNQLRDGAQEAIALCIKDTANIDFSKNPEYNSTLSTVRRHYGKDTLKLNLFQAFGYILQRCDHELSQLIDLSGHYFTEEVDKDSLTYQRTTIISLGETIDFVATFIPRYARYVIAKQTELSGGEKVEKALTRAQLNYIKENLLAFYKALSTVAKSDTDIKAIVKSIPEVVVSDDAPRMFDERKLNPTGAASRFVSATFNPFYYIGMAIVQWQHSRYTQAKTEAETIKIELEALNAQARNGQVDALTERQQDMARERLSKLEAEIASYEKKALSTVY</sequence>
<name>A0A8S5R1H2_9CAUD</name>
<evidence type="ECO:0008006" key="3">
    <source>
        <dbReference type="Google" id="ProtNLM"/>
    </source>
</evidence>
<evidence type="ECO:0000256" key="1">
    <source>
        <dbReference type="SAM" id="Coils"/>
    </source>
</evidence>
<accession>A0A8S5R1H2</accession>
<feature type="coiled-coil region" evidence="1">
    <location>
        <begin position="242"/>
        <end position="296"/>
    </location>
</feature>
<evidence type="ECO:0000313" key="2">
    <source>
        <dbReference type="EMBL" id="DAE24947.1"/>
    </source>
</evidence>
<organism evidence="2">
    <name type="scientific">Myoviridae sp. ctxjh1</name>
    <dbReference type="NCBI Taxonomy" id="2826714"/>
    <lineage>
        <taxon>Viruses</taxon>
        <taxon>Duplodnaviria</taxon>
        <taxon>Heunggongvirae</taxon>
        <taxon>Uroviricota</taxon>
        <taxon>Caudoviricetes</taxon>
    </lineage>
</organism>
<dbReference type="EMBL" id="BK015789">
    <property type="protein sequence ID" value="DAE24947.1"/>
    <property type="molecule type" value="Genomic_DNA"/>
</dbReference>